<dbReference type="Proteomes" id="UP001365128">
    <property type="component" value="Unassembled WGS sequence"/>
</dbReference>
<accession>A0ABR1M8J8</accession>
<feature type="region of interest" description="Disordered" evidence="2">
    <location>
        <begin position="19"/>
        <end position="57"/>
    </location>
</feature>
<feature type="coiled-coil region" evidence="1">
    <location>
        <begin position="109"/>
        <end position="143"/>
    </location>
</feature>
<protein>
    <submittedName>
        <fullName evidence="3">Uncharacterized protein</fullName>
    </submittedName>
</protein>
<evidence type="ECO:0000256" key="1">
    <source>
        <dbReference type="SAM" id="Coils"/>
    </source>
</evidence>
<evidence type="ECO:0000313" key="4">
    <source>
        <dbReference type="Proteomes" id="UP001365128"/>
    </source>
</evidence>
<feature type="compositionally biased region" description="Basic and acidic residues" evidence="2">
    <location>
        <begin position="171"/>
        <end position="180"/>
    </location>
</feature>
<comment type="caution">
    <text evidence="3">The sequence shown here is derived from an EMBL/GenBank/DDBJ whole genome shotgun (WGS) entry which is preliminary data.</text>
</comment>
<keyword evidence="1" id="KW-0175">Coiled coil</keyword>
<reference evidence="3 4" key="1">
    <citation type="submission" date="2024-04" db="EMBL/GenBank/DDBJ databases">
        <title>Phyllosticta paracitricarpa is synonymous to the EU quarantine fungus P. citricarpa based on phylogenomic analyses.</title>
        <authorList>
            <consortium name="Lawrence Berkeley National Laboratory"/>
            <person name="Van Ingen-Buijs V.A."/>
            <person name="Van Westerhoven A.C."/>
            <person name="Haridas S."/>
            <person name="Skiadas P."/>
            <person name="Martin F."/>
            <person name="Groenewald J.Z."/>
            <person name="Crous P.W."/>
            <person name="Seidl M.F."/>
        </authorList>
    </citation>
    <scope>NUCLEOTIDE SEQUENCE [LARGE SCALE GENOMIC DNA]</scope>
    <source>
        <strain evidence="3 4">CBS 122670</strain>
    </source>
</reference>
<feature type="compositionally biased region" description="Polar residues" evidence="2">
    <location>
        <begin position="187"/>
        <end position="207"/>
    </location>
</feature>
<name>A0ABR1M8J8_9PEZI</name>
<feature type="compositionally biased region" description="Polar residues" evidence="2">
    <location>
        <begin position="157"/>
        <end position="167"/>
    </location>
</feature>
<feature type="region of interest" description="Disordered" evidence="2">
    <location>
        <begin position="151"/>
        <end position="214"/>
    </location>
</feature>
<organism evidence="3 4">
    <name type="scientific">Phyllosticta citricarpa</name>
    <dbReference type="NCBI Taxonomy" id="55181"/>
    <lineage>
        <taxon>Eukaryota</taxon>
        <taxon>Fungi</taxon>
        <taxon>Dikarya</taxon>
        <taxon>Ascomycota</taxon>
        <taxon>Pezizomycotina</taxon>
        <taxon>Dothideomycetes</taxon>
        <taxon>Dothideomycetes incertae sedis</taxon>
        <taxon>Botryosphaeriales</taxon>
        <taxon>Phyllostictaceae</taxon>
        <taxon>Phyllosticta</taxon>
    </lineage>
</organism>
<sequence>MGTVGEAAGQKWLLGGAARLSGSQAPGSYHTGHPSPTPSNSVLPPSAPTIMNLLDSDGDERSEKFDLNFVLETQKKSQQLIDSTAEFEAEMRDLAEKRKKKAADEAKVKSSLQAVIVSLQLELNSVKEQNTILRAQVASLKETQLVDRTVSKDKAVSATTDPGTSGPLSDPAHEAEDKLTEKKKRPNQSAKAQSMLSLRSFASPTQASKEKSISRAAYNVISGKKTVPSARQLNEIFDNPPKETLKPRNPGPQRGGTLGQKFKMFGKTTKNNEDNAREAPAA</sequence>
<gene>
    <name evidence="3" type="ORF">IWX46DRAFT_581535</name>
</gene>
<feature type="region of interest" description="Disordered" evidence="2">
    <location>
        <begin position="236"/>
        <end position="282"/>
    </location>
</feature>
<dbReference type="EMBL" id="JBBPDW010000019">
    <property type="protein sequence ID" value="KAK7543725.1"/>
    <property type="molecule type" value="Genomic_DNA"/>
</dbReference>
<evidence type="ECO:0000313" key="3">
    <source>
        <dbReference type="EMBL" id="KAK7543725.1"/>
    </source>
</evidence>
<evidence type="ECO:0000256" key="2">
    <source>
        <dbReference type="SAM" id="MobiDB-lite"/>
    </source>
</evidence>
<feature type="compositionally biased region" description="Basic and acidic residues" evidence="2">
    <location>
        <begin position="270"/>
        <end position="282"/>
    </location>
</feature>
<keyword evidence="4" id="KW-1185">Reference proteome</keyword>
<proteinExistence type="predicted"/>